<dbReference type="RefSeq" id="XP_055362933.1">
    <property type="nucleotide sequence ID" value="XM_055506958.1"/>
</dbReference>
<reference evidence="4 5" key="1">
    <citation type="submission" date="2025-04" db="UniProtKB">
        <authorList>
            <consortium name="RefSeq"/>
        </authorList>
    </citation>
    <scope>IDENTIFICATION</scope>
</reference>
<keyword evidence="1" id="KW-0812">Transmembrane</keyword>
<dbReference type="InterPro" id="IPR036179">
    <property type="entry name" value="Ig-like_dom_sf"/>
</dbReference>
<accession>A0A8M1HBL4</accession>
<evidence type="ECO:0000313" key="4">
    <source>
        <dbReference type="RefSeq" id="XP_040925841.1"/>
    </source>
</evidence>
<dbReference type="RefSeq" id="XP_040925841.1">
    <property type="nucleotide sequence ID" value="XM_041069907.2"/>
</dbReference>
<keyword evidence="3" id="KW-1185">Reference proteome</keyword>
<dbReference type="GeneID" id="114846411"/>
<dbReference type="InterPro" id="IPR007110">
    <property type="entry name" value="Ig-like_dom"/>
</dbReference>
<dbReference type="Pfam" id="PF07686">
    <property type="entry name" value="V-set"/>
    <property type="match status" value="1"/>
</dbReference>
<dbReference type="Gene3D" id="2.60.40.10">
    <property type="entry name" value="Immunoglobulins"/>
    <property type="match status" value="1"/>
</dbReference>
<keyword evidence="1" id="KW-0472">Membrane</keyword>
<dbReference type="InterPro" id="IPR013783">
    <property type="entry name" value="Ig-like_fold"/>
</dbReference>
<dbReference type="OrthoDB" id="9932608at2759"/>
<protein>
    <submittedName>
        <fullName evidence="4 5">Uncharacterized protein LOC114846411 isoform X1</fullName>
    </submittedName>
</protein>
<name>A0A8M1HBL4_BETSP</name>
<dbReference type="Proteomes" id="UP000515150">
    <property type="component" value="Chromosome 2"/>
</dbReference>
<dbReference type="PROSITE" id="PS50835">
    <property type="entry name" value="IG_LIKE"/>
    <property type="match status" value="1"/>
</dbReference>
<feature type="transmembrane region" description="Helical" evidence="1">
    <location>
        <begin position="12"/>
        <end position="36"/>
    </location>
</feature>
<evidence type="ECO:0000256" key="1">
    <source>
        <dbReference type="SAM" id="Phobius"/>
    </source>
</evidence>
<dbReference type="InterPro" id="IPR013106">
    <property type="entry name" value="Ig_V-set"/>
</dbReference>
<evidence type="ECO:0000313" key="5">
    <source>
        <dbReference type="RefSeq" id="XP_055362933.1"/>
    </source>
</evidence>
<feature type="transmembrane region" description="Helical" evidence="1">
    <location>
        <begin position="168"/>
        <end position="189"/>
    </location>
</feature>
<gene>
    <name evidence="4 5" type="primary">LOC114846411</name>
</gene>
<organism evidence="3 4">
    <name type="scientific">Betta splendens</name>
    <name type="common">Siamese fighting fish</name>
    <dbReference type="NCBI Taxonomy" id="158456"/>
    <lineage>
        <taxon>Eukaryota</taxon>
        <taxon>Metazoa</taxon>
        <taxon>Chordata</taxon>
        <taxon>Craniata</taxon>
        <taxon>Vertebrata</taxon>
        <taxon>Euteleostomi</taxon>
        <taxon>Actinopterygii</taxon>
        <taxon>Neopterygii</taxon>
        <taxon>Teleostei</taxon>
        <taxon>Neoteleostei</taxon>
        <taxon>Acanthomorphata</taxon>
        <taxon>Anabantaria</taxon>
        <taxon>Anabantiformes</taxon>
        <taxon>Anabantoidei</taxon>
        <taxon>Osphronemidae</taxon>
        <taxon>Betta</taxon>
    </lineage>
</organism>
<feature type="domain" description="Ig-like" evidence="2">
    <location>
        <begin position="47"/>
        <end position="128"/>
    </location>
</feature>
<evidence type="ECO:0000259" key="2">
    <source>
        <dbReference type="PROSITE" id="PS50835"/>
    </source>
</evidence>
<sequence>MCRHSVVKKCISLNAFTFTVTYLDILVSLSLVAGWISSGSLSHTVQVKPGHDVTLLCPNISKSETMTFWFRLVNRTQASCVAVMTRSYSKADFCQGFHDKKFDMRSNTTTLILKVKQVDSSDSGLYFCGFSEGGKPLLDVIYLNVGEKDSDKWTDNEEPQQPPGETTYVLILLILGGFILFLPVAVIVVKNCPIVSGDKQNPQHEKVDCDDLKAAALSVFSPAVRSRRPASQRQVETHVTYAASR</sequence>
<dbReference type="AlphaFoldDB" id="A0A8M1HBL4"/>
<evidence type="ECO:0000313" key="3">
    <source>
        <dbReference type="Proteomes" id="UP000515150"/>
    </source>
</evidence>
<dbReference type="SUPFAM" id="SSF48726">
    <property type="entry name" value="Immunoglobulin"/>
    <property type="match status" value="1"/>
</dbReference>
<proteinExistence type="predicted"/>
<keyword evidence="1" id="KW-1133">Transmembrane helix</keyword>